<evidence type="ECO:0000313" key="1">
    <source>
        <dbReference type="EMBL" id="SEH10561.1"/>
    </source>
</evidence>
<dbReference type="EMBL" id="FNWJ01000001">
    <property type="protein sequence ID" value="SEH10561.1"/>
    <property type="molecule type" value="Genomic_DNA"/>
</dbReference>
<dbReference type="InterPro" id="IPR029062">
    <property type="entry name" value="Class_I_gatase-like"/>
</dbReference>
<dbReference type="STRING" id="29539.SAMN02745716_0425"/>
<dbReference type="PANTHER" id="PTHR43235:SF1">
    <property type="entry name" value="GLUTAMINE AMIDOTRANSFERASE PB2B2.05-RELATED"/>
    <property type="match status" value="1"/>
</dbReference>
<reference evidence="2" key="1">
    <citation type="submission" date="2016-10" db="EMBL/GenBank/DDBJ databases">
        <authorList>
            <person name="Varghese N."/>
            <person name="Submissions S."/>
        </authorList>
    </citation>
    <scope>NUCLEOTIDE SEQUENCE [LARGE SCALE GENOMIC DNA]</scope>
    <source>
        <strain evidence="2">ATCC 35263</strain>
    </source>
</reference>
<dbReference type="AlphaFoldDB" id="A0A1H6FIA0"/>
<protein>
    <submittedName>
        <fullName evidence="1">Putative glutamine amidotransferase</fullName>
    </submittedName>
</protein>
<keyword evidence="2" id="KW-1185">Reference proteome</keyword>
<dbReference type="PANTHER" id="PTHR43235">
    <property type="entry name" value="GLUTAMINE AMIDOTRANSFERASE PB2B2.05-RELATED"/>
    <property type="match status" value="1"/>
</dbReference>
<dbReference type="Proteomes" id="UP000222056">
    <property type="component" value="Unassembled WGS sequence"/>
</dbReference>
<dbReference type="PROSITE" id="PS51273">
    <property type="entry name" value="GATASE_TYPE_1"/>
    <property type="match status" value="1"/>
</dbReference>
<dbReference type="GO" id="GO:0016740">
    <property type="term" value="F:transferase activity"/>
    <property type="evidence" value="ECO:0007669"/>
    <property type="project" value="UniProtKB-KW"/>
</dbReference>
<dbReference type="InterPro" id="IPR044668">
    <property type="entry name" value="PuuD-like"/>
</dbReference>
<dbReference type="Pfam" id="PF07722">
    <property type="entry name" value="Peptidase_C26"/>
    <property type="match status" value="1"/>
</dbReference>
<dbReference type="RefSeq" id="WP_093115792.1">
    <property type="nucleotide sequence ID" value="NZ_FNWJ01000001.1"/>
</dbReference>
<dbReference type="OrthoDB" id="9813383at2"/>
<dbReference type="InterPro" id="IPR011697">
    <property type="entry name" value="Peptidase_C26"/>
</dbReference>
<dbReference type="CDD" id="cd01745">
    <property type="entry name" value="GATase1_2"/>
    <property type="match status" value="1"/>
</dbReference>
<keyword evidence="1" id="KW-0808">Transferase</keyword>
<name>A0A1H6FIA0_THEAL</name>
<evidence type="ECO:0000313" key="2">
    <source>
        <dbReference type="Proteomes" id="UP000222056"/>
    </source>
</evidence>
<gene>
    <name evidence="1" type="ORF">SAMN02745716_0425</name>
</gene>
<accession>A0A1H6FIA0</accession>
<dbReference type="GO" id="GO:0005829">
    <property type="term" value="C:cytosol"/>
    <property type="evidence" value="ECO:0007669"/>
    <property type="project" value="TreeGrafter"/>
</dbReference>
<dbReference type="GO" id="GO:0033969">
    <property type="term" value="F:gamma-glutamyl-gamma-aminobutyrate hydrolase activity"/>
    <property type="evidence" value="ECO:0007669"/>
    <property type="project" value="TreeGrafter"/>
</dbReference>
<dbReference type="SUPFAM" id="SSF52317">
    <property type="entry name" value="Class I glutamine amidotransferase-like"/>
    <property type="match status" value="1"/>
</dbReference>
<dbReference type="GO" id="GO:0006598">
    <property type="term" value="P:polyamine catabolic process"/>
    <property type="evidence" value="ECO:0007669"/>
    <property type="project" value="TreeGrafter"/>
</dbReference>
<sequence>MTRHTAGRRPIIGITGAIERARWSVWQAEAAVVARTYIDQVRDAGGMPILLPPDDESALAPEYLLEHLDGLVLTGGLDLDPASYGARPHQATITGDGERDRFELALCYAAVEADLPVLGICRGVQVLNVALGGTLIQHVPDVVGDERHLPELGTYGSHEVELVAGSLVARTIGAERIVVHSHHHQAVDELGDGLVAVGRSLPDGIVEAIEVPERDFVCGVQWHTEEERPFSPLLRELVERARARLAERAAAAEGAFSEGV</sequence>
<keyword evidence="1" id="KW-0315">Glutamine amidotransferase</keyword>
<organism evidence="1 2">
    <name type="scientific">Thermoleophilum album</name>
    <dbReference type="NCBI Taxonomy" id="29539"/>
    <lineage>
        <taxon>Bacteria</taxon>
        <taxon>Bacillati</taxon>
        <taxon>Actinomycetota</taxon>
        <taxon>Thermoleophilia</taxon>
        <taxon>Thermoleophilales</taxon>
        <taxon>Thermoleophilaceae</taxon>
        <taxon>Thermoleophilum</taxon>
    </lineage>
</organism>
<proteinExistence type="predicted"/>
<dbReference type="Gene3D" id="3.40.50.880">
    <property type="match status" value="1"/>
</dbReference>